<organism evidence="1 2">
    <name type="scientific">Salix viminalis</name>
    <name type="common">Common osier</name>
    <name type="synonym">Basket willow</name>
    <dbReference type="NCBI Taxonomy" id="40686"/>
    <lineage>
        <taxon>Eukaryota</taxon>
        <taxon>Viridiplantae</taxon>
        <taxon>Streptophyta</taxon>
        <taxon>Embryophyta</taxon>
        <taxon>Tracheophyta</taxon>
        <taxon>Spermatophyta</taxon>
        <taxon>Magnoliopsida</taxon>
        <taxon>eudicotyledons</taxon>
        <taxon>Gunneridae</taxon>
        <taxon>Pentapetalae</taxon>
        <taxon>rosids</taxon>
        <taxon>fabids</taxon>
        <taxon>Malpighiales</taxon>
        <taxon>Salicaceae</taxon>
        <taxon>Saliceae</taxon>
        <taxon>Salix</taxon>
    </lineage>
</organism>
<dbReference type="Proteomes" id="UP001151529">
    <property type="component" value="Chromosome 14"/>
</dbReference>
<dbReference type="AlphaFoldDB" id="A0A9Q0NTC8"/>
<accession>A0A9Q0NTC8</accession>
<reference evidence="1" key="2">
    <citation type="journal article" date="2023" name="Int. J. Mol. Sci.">
        <title>De Novo Assembly and Annotation of 11 Diverse Shrub Willow (Salix) Genomes Reveals Novel Gene Organization in Sex-Linked Regions.</title>
        <authorList>
            <person name="Hyden B."/>
            <person name="Feng K."/>
            <person name="Yates T.B."/>
            <person name="Jawdy S."/>
            <person name="Cereghino C."/>
            <person name="Smart L.B."/>
            <person name="Muchero W."/>
        </authorList>
    </citation>
    <scope>NUCLEOTIDE SEQUENCE [LARGE SCALE GENOMIC DNA]</scope>
    <source>
        <tissue evidence="1">Shoot tip</tissue>
    </source>
</reference>
<name>A0A9Q0NTC8_SALVM</name>
<comment type="caution">
    <text evidence="1">The sequence shown here is derived from an EMBL/GenBank/DDBJ whole genome shotgun (WGS) entry which is preliminary data.</text>
</comment>
<proteinExistence type="predicted"/>
<evidence type="ECO:0000313" key="1">
    <source>
        <dbReference type="EMBL" id="KAJ6675571.1"/>
    </source>
</evidence>
<dbReference type="EMBL" id="JAPFFL010000016">
    <property type="protein sequence ID" value="KAJ6675571.1"/>
    <property type="molecule type" value="Genomic_DNA"/>
</dbReference>
<reference evidence="1" key="1">
    <citation type="submission" date="2022-11" db="EMBL/GenBank/DDBJ databases">
        <authorList>
            <person name="Hyden B.L."/>
            <person name="Feng K."/>
            <person name="Yates T."/>
            <person name="Jawdy S."/>
            <person name="Smart L.B."/>
            <person name="Muchero W."/>
        </authorList>
    </citation>
    <scope>NUCLEOTIDE SEQUENCE</scope>
    <source>
        <tissue evidence="1">Shoot tip</tissue>
    </source>
</reference>
<sequence>MANGIVRAYTGRRDKFPGRGSSRGGSPIVALQSRIYLTQTQVLRRLTAICVFGTEGPRTPHDDNKYRALLWPFCDSKKSEAPNSTLIGNKELQGGELDDNHIKLQTPFRMFGYKNMSMQKQGQNP</sequence>
<evidence type="ECO:0000313" key="2">
    <source>
        <dbReference type="Proteomes" id="UP001151529"/>
    </source>
</evidence>
<gene>
    <name evidence="1" type="ORF">OIU85_011701</name>
</gene>
<protein>
    <submittedName>
        <fullName evidence="1">Uncharacterized protein</fullName>
    </submittedName>
</protein>
<keyword evidence="2" id="KW-1185">Reference proteome</keyword>